<proteinExistence type="predicted"/>
<keyword evidence="3" id="KW-1185">Reference proteome</keyword>
<name>A0AAD5JQB8_9FUNG</name>
<feature type="compositionally biased region" description="Low complexity" evidence="1">
    <location>
        <begin position="29"/>
        <end position="48"/>
    </location>
</feature>
<evidence type="ECO:0000256" key="1">
    <source>
        <dbReference type="SAM" id="MobiDB-lite"/>
    </source>
</evidence>
<gene>
    <name evidence="2" type="ORF">BDA99DRAFT_564807</name>
</gene>
<evidence type="ECO:0000313" key="3">
    <source>
        <dbReference type="Proteomes" id="UP001209540"/>
    </source>
</evidence>
<reference evidence="2" key="2">
    <citation type="submission" date="2023-02" db="EMBL/GenBank/DDBJ databases">
        <authorList>
            <consortium name="DOE Joint Genome Institute"/>
            <person name="Mondo S.J."/>
            <person name="Chang Y."/>
            <person name="Wang Y."/>
            <person name="Ahrendt S."/>
            <person name="Andreopoulos W."/>
            <person name="Barry K."/>
            <person name="Beard J."/>
            <person name="Benny G.L."/>
            <person name="Blankenship S."/>
            <person name="Bonito G."/>
            <person name="Cuomo C."/>
            <person name="Desiro A."/>
            <person name="Gervers K.A."/>
            <person name="Hundley H."/>
            <person name="Kuo A."/>
            <person name="LaButti K."/>
            <person name="Lang B.F."/>
            <person name="Lipzen A."/>
            <person name="O'Donnell K."/>
            <person name="Pangilinan J."/>
            <person name="Reynolds N."/>
            <person name="Sandor L."/>
            <person name="Smith M.W."/>
            <person name="Tsang A."/>
            <person name="Grigoriev I.V."/>
            <person name="Stajich J.E."/>
            <person name="Spatafora J.W."/>
        </authorList>
    </citation>
    <scope>NUCLEOTIDE SEQUENCE</scope>
    <source>
        <strain evidence="2">RSA 2281</strain>
    </source>
</reference>
<feature type="region of interest" description="Disordered" evidence="1">
    <location>
        <begin position="25"/>
        <end position="48"/>
    </location>
</feature>
<organism evidence="2 3">
    <name type="scientific">Phascolomyces articulosus</name>
    <dbReference type="NCBI Taxonomy" id="60185"/>
    <lineage>
        <taxon>Eukaryota</taxon>
        <taxon>Fungi</taxon>
        <taxon>Fungi incertae sedis</taxon>
        <taxon>Mucoromycota</taxon>
        <taxon>Mucoromycotina</taxon>
        <taxon>Mucoromycetes</taxon>
        <taxon>Mucorales</taxon>
        <taxon>Lichtheimiaceae</taxon>
        <taxon>Phascolomyces</taxon>
    </lineage>
</organism>
<accession>A0AAD5JQB8</accession>
<dbReference type="AlphaFoldDB" id="A0AAD5JQB8"/>
<sequence length="224" mass="25113">MPYQSIDLRRHNKRQNFIRTARVPQVRHPPTTTSSTTPDNNNNNVIYSSSTTPTASLSLLGKLSRSSSSKSDSYELTQDMKEQYKQAYEALDHDKKWILDGGTKFEDIIAVHSFILGTNDECWESVFTPSQLEKIKPTNNRSLCEYNESCKTMFSAFSQVIKDAKKRKLVSVASSAITTTTTIATEGKRRTTSNKPIIFGILSIRLGQDTWLGNGPCGSRMDFA</sequence>
<evidence type="ECO:0000313" key="2">
    <source>
        <dbReference type="EMBL" id="KAI9248578.1"/>
    </source>
</evidence>
<protein>
    <submittedName>
        <fullName evidence="2">Uncharacterized protein</fullName>
    </submittedName>
</protein>
<reference evidence="2" key="1">
    <citation type="journal article" date="2022" name="IScience">
        <title>Evolution of zygomycete secretomes and the origins of terrestrial fungal ecologies.</title>
        <authorList>
            <person name="Chang Y."/>
            <person name="Wang Y."/>
            <person name="Mondo S."/>
            <person name="Ahrendt S."/>
            <person name="Andreopoulos W."/>
            <person name="Barry K."/>
            <person name="Beard J."/>
            <person name="Benny G.L."/>
            <person name="Blankenship S."/>
            <person name="Bonito G."/>
            <person name="Cuomo C."/>
            <person name="Desiro A."/>
            <person name="Gervers K.A."/>
            <person name="Hundley H."/>
            <person name="Kuo A."/>
            <person name="LaButti K."/>
            <person name="Lang B.F."/>
            <person name="Lipzen A."/>
            <person name="O'Donnell K."/>
            <person name="Pangilinan J."/>
            <person name="Reynolds N."/>
            <person name="Sandor L."/>
            <person name="Smith M.E."/>
            <person name="Tsang A."/>
            <person name="Grigoriev I.V."/>
            <person name="Stajich J.E."/>
            <person name="Spatafora J.W."/>
        </authorList>
    </citation>
    <scope>NUCLEOTIDE SEQUENCE</scope>
    <source>
        <strain evidence="2">RSA 2281</strain>
    </source>
</reference>
<dbReference type="Proteomes" id="UP001209540">
    <property type="component" value="Unassembled WGS sequence"/>
</dbReference>
<dbReference type="EMBL" id="JAIXMP010000038">
    <property type="protein sequence ID" value="KAI9248578.1"/>
    <property type="molecule type" value="Genomic_DNA"/>
</dbReference>
<comment type="caution">
    <text evidence="2">The sequence shown here is derived from an EMBL/GenBank/DDBJ whole genome shotgun (WGS) entry which is preliminary data.</text>
</comment>